<gene>
    <name evidence="3" type="ORF">GCM10022261_01230</name>
</gene>
<evidence type="ECO:0000256" key="2">
    <source>
        <dbReference type="SAM" id="Phobius"/>
    </source>
</evidence>
<evidence type="ECO:0000256" key="1">
    <source>
        <dbReference type="ARBA" id="ARBA00009108"/>
    </source>
</evidence>
<dbReference type="PANTHER" id="PTHR37313:SF4">
    <property type="entry name" value="CONSERVED MEMBRANE PROTEIN-RELATED"/>
    <property type="match status" value="1"/>
</dbReference>
<dbReference type="PANTHER" id="PTHR37313">
    <property type="entry name" value="UPF0749 PROTEIN RV1825"/>
    <property type="match status" value="1"/>
</dbReference>
<proteinExistence type="inferred from homology"/>
<keyword evidence="2" id="KW-0812">Transmembrane</keyword>
<sequence>MGSYCAGRYIGLQDNHLKSTRTARPRAYPKGTAMSTLVSRLSVLVVLVLCGLLMTTSALEARGTQLRNEDSSLQDIIEQRSDRGEDLQRIVSERRTSIEELEEAAAGGDIEAQQARSRADELAAAASTAEISGDGVTVTLDDGPREALEIEGTTPNDILIHQQDLEAVINALWRGGAEGVTVQDQRIVATSSVRCVGNTLRVNSRVYSPPYTISAVGDPAELQRALDESPALSVFREYVDRLGLGWKVEAGSVTLSAYEDALDVDQAKVKQ</sequence>
<reference evidence="4" key="1">
    <citation type="journal article" date="2019" name="Int. J. Syst. Evol. Microbiol.">
        <title>The Global Catalogue of Microorganisms (GCM) 10K type strain sequencing project: providing services to taxonomists for standard genome sequencing and annotation.</title>
        <authorList>
            <consortium name="The Broad Institute Genomics Platform"/>
            <consortium name="The Broad Institute Genome Sequencing Center for Infectious Disease"/>
            <person name="Wu L."/>
            <person name="Ma J."/>
        </authorList>
    </citation>
    <scope>NUCLEOTIDE SEQUENCE [LARGE SCALE GENOMIC DNA]</scope>
    <source>
        <strain evidence="4">JCM 17458</strain>
    </source>
</reference>
<dbReference type="InterPro" id="IPR010273">
    <property type="entry name" value="DUF881"/>
</dbReference>
<dbReference type="Pfam" id="PF05949">
    <property type="entry name" value="DUF881"/>
    <property type="match status" value="1"/>
</dbReference>
<evidence type="ECO:0000313" key="3">
    <source>
        <dbReference type="EMBL" id="GAA4282592.1"/>
    </source>
</evidence>
<dbReference type="Gene3D" id="3.30.70.1880">
    <property type="entry name" value="Protein of unknown function DUF881"/>
    <property type="match status" value="1"/>
</dbReference>
<comment type="caution">
    <text evidence="3">The sequence shown here is derived from an EMBL/GenBank/DDBJ whole genome shotgun (WGS) entry which is preliminary data.</text>
</comment>
<name>A0ABP8EF43_9MICO</name>
<keyword evidence="2" id="KW-0472">Membrane</keyword>
<evidence type="ECO:0000313" key="4">
    <source>
        <dbReference type="Proteomes" id="UP001501586"/>
    </source>
</evidence>
<organism evidence="3 4">
    <name type="scientific">Brevibacterium daeguense</name>
    <dbReference type="NCBI Taxonomy" id="909936"/>
    <lineage>
        <taxon>Bacteria</taxon>
        <taxon>Bacillati</taxon>
        <taxon>Actinomycetota</taxon>
        <taxon>Actinomycetes</taxon>
        <taxon>Micrococcales</taxon>
        <taxon>Brevibacteriaceae</taxon>
        <taxon>Brevibacterium</taxon>
    </lineage>
</organism>
<keyword evidence="2" id="KW-1133">Transmembrane helix</keyword>
<dbReference type="EMBL" id="BAABAZ010000003">
    <property type="protein sequence ID" value="GAA4282592.1"/>
    <property type="molecule type" value="Genomic_DNA"/>
</dbReference>
<accession>A0ABP8EF43</accession>
<feature type="transmembrane region" description="Helical" evidence="2">
    <location>
        <begin position="37"/>
        <end position="59"/>
    </location>
</feature>
<protein>
    <submittedName>
        <fullName evidence="3">DUF881 domain-containing protein</fullName>
    </submittedName>
</protein>
<comment type="similarity">
    <text evidence="1">Belongs to the UPF0749 family.</text>
</comment>
<keyword evidence="4" id="KW-1185">Reference proteome</keyword>
<dbReference type="Proteomes" id="UP001501586">
    <property type="component" value="Unassembled WGS sequence"/>
</dbReference>